<keyword evidence="3" id="KW-0862">Zinc</keyword>
<reference evidence="7 8" key="1">
    <citation type="submission" date="2018-07" db="EMBL/GenBank/DDBJ databases">
        <title>Microbacterium endoborsara sp. nov., a novel actinobacterium isolated from Borszczowia aralocaspica.</title>
        <authorList>
            <person name="An D."/>
        </authorList>
    </citation>
    <scope>NUCLEOTIDE SEQUENCE [LARGE SCALE GENOMIC DNA]</scope>
    <source>
        <strain evidence="7 8">C1.15228</strain>
    </source>
</reference>
<keyword evidence="8" id="KW-1185">Reference proteome</keyword>
<dbReference type="CDD" id="cd16012">
    <property type="entry name" value="ALP"/>
    <property type="match status" value="1"/>
</dbReference>
<dbReference type="SUPFAM" id="SSF53649">
    <property type="entry name" value="Alkaline phosphatase-like"/>
    <property type="match status" value="1"/>
</dbReference>
<keyword evidence="6" id="KW-0732">Signal</keyword>
<feature type="binding site" evidence="3">
    <location>
        <position position="404"/>
    </location>
    <ligand>
        <name>Zn(2+)</name>
        <dbReference type="ChEBI" id="CHEBI:29105"/>
        <label>2</label>
    </ligand>
</feature>
<feature type="chain" id="PRO_5039048781" evidence="6">
    <location>
        <begin position="25"/>
        <end position="486"/>
    </location>
</feature>
<keyword evidence="4" id="KW-1015">Disulfide bond</keyword>
<feature type="binding site" evidence="3">
    <location>
        <position position="405"/>
    </location>
    <ligand>
        <name>Zn(2+)</name>
        <dbReference type="ChEBI" id="CHEBI:29105"/>
        <label>2</label>
    </ligand>
</feature>
<dbReference type="OrthoDB" id="9794455at2"/>
<feature type="binding site" evidence="3">
    <location>
        <position position="357"/>
    </location>
    <ligand>
        <name>Mg(2+)</name>
        <dbReference type="ChEBI" id="CHEBI:18420"/>
    </ligand>
</feature>
<feature type="disulfide bond" evidence="4">
    <location>
        <begin position="203"/>
        <end position="213"/>
    </location>
</feature>
<evidence type="ECO:0000313" key="8">
    <source>
        <dbReference type="Proteomes" id="UP000253508"/>
    </source>
</evidence>
<feature type="binding site" evidence="3">
    <location>
        <position position="188"/>
    </location>
    <ligand>
        <name>Mg(2+)</name>
        <dbReference type="ChEBI" id="CHEBI:18420"/>
    </ligand>
</feature>
<feature type="binding site" evidence="3">
    <location>
        <position position="366"/>
    </location>
    <ligand>
        <name>Zn(2+)</name>
        <dbReference type="ChEBI" id="CHEBI:29105"/>
        <label>2</label>
    </ligand>
</feature>
<dbReference type="AlphaFoldDB" id="A0A367XWC9"/>
<dbReference type="NCBIfam" id="NF007810">
    <property type="entry name" value="PRK10518.1"/>
    <property type="match status" value="1"/>
</dbReference>
<keyword evidence="3" id="KW-0479">Metal-binding</keyword>
<dbReference type="PRINTS" id="PR00113">
    <property type="entry name" value="ALKPHPHTASE"/>
</dbReference>
<dbReference type="Gene3D" id="3.40.720.10">
    <property type="entry name" value="Alkaline Phosphatase, subunit A"/>
    <property type="match status" value="1"/>
</dbReference>
<comment type="caution">
    <text evidence="7">The sequence shown here is derived from an EMBL/GenBank/DDBJ whole genome shotgun (WGS) entry which is preliminary data.</text>
</comment>
<feature type="signal peptide" evidence="6">
    <location>
        <begin position="1"/>
        <end position="24"/>
    </location>
</feature>
<accession>A0A367XWC9</accession>
<evidence type="ECO:0000256" key="6">
    <source>
        <dbReference type="SAM" id="SignalP"/>
    </source>
</evidence>
<dbReference type="PANTHER" id="PTHR11596">
    <property type="entry name" value="ALKALINE PHOSPHATASE"/>
    <property type="match status" value="1"/>
</dbReference>
<keyword evidence="3" id="KW-0460">Magnesium</keyword>
<feature type="binding site" evidence="3">
    <location>
        <position position="86"/>
    </location>
    <ligand>
        <name>Mg(2+)</name>
        <dbReference type="ChEBI" id="CHEBI:18420"/>
    </ligand>
</feature>
<dbReference type="InterPro" id="IPR001952">
    <property type="entry name" value="Alkaline_phosphatase"/>
</dbReference>
<dbReference type="EMBL" id="QORO01000005">
    <property type="protein sequence ID" value="RCK57122.1"/>
    <property type="molecule type" value="Genomic_DNA"/>
</dbReference>
<comment type="cofactor">
    <cofactor evidence="3">
        <name>Mg(2+)</name>
        <dbReference type="ChEBI" id="CHEBI:18420"/>
    </cofactor>
    <text evidence="3">Binds 1 Mg(2+) ion.</text>
</comment>
<comment type="cofactor">
    <cofactor evidence="3">
        <name>Zn(2+)</name>
        <dbReference type="ChEBI" id="CHEBI:29105"/>
    </cofactor>
    <text evidence="3">Binds 2 Zn(2+) ions.</text>
</comment>
<feature type="binding site" evidence="3">
    <location>
        <position position="86"/>
    </location>
    <ligand>
        <name>Zn(2+)</name>
        <dbReference type="ChEBI" id="CHEBI:29105"/>
        <label>2</label>
    </ligand>
</feature>
<name>A0A367XWC9_9MICO</name>
<dbReference type="SMART" id="SM00098">
    <property type="entry name" value="alkPPc"/>
    <property type="match status" value="1"/>
</dbReference>
<organism evidence="7 8">
    <name type="scientific">Microbacterium sorbitolivorans</name>
    <dbReference type="NCBI Taxonomy" id="1867410"/>
    <lineage>
        <taxon>Bacteria</taxon>
        <taxon>Bacillati</taxon>
        <taxon>Actinomycetota</taxon>
        <taxon>Actinomycetes</taxon>
        <taxon>Micrococcales</taxon>
        <taxon>Microbacteriaceae</taxon>
        <taxon>Microbacterium</taxon>
    </lineage>
</organism>
<evidence type="ECO:0000256" key="1">
    <source>
        <dbReference type="ARBA" id="ARBA00022553"/>
    </source>
</evidence>
<evidence type="ECO:0000256" key="2">
    <source>
        <dbReference type="PIRSR" id="PIRSR601952-1"/>
    </source>
</evidence>
<feature type="binding site" evidence="3">
    <location>
        <position position="190"/>
    </location>
    <ligand>
        <name>Mg(2+)</name>
        <dbReference type="ChEBI" id="CHEBI:18420"/>
    </ligand>
</feature>
<comment type="similarity">
    <text evidence="5">Belongs to the alkaline phosphatase family.</text>
</comment>
<dbReference type="PROSITE" id="PS51257">
    <property type="entry name" value="PROKAR_LIPOPROTEIN"/>
    <property type="match status" value="1"/>
</dbReference>
<evidence type="ECO:0000313" key="7">
    <source>
        <dbReference type="EMBL" id="RCK57122.1"/>
    </source>
</evidence>
<gene>
    <name evidence="7" type="ORF">DTO57_12510</name>
</gene>
<sequence>MNLGRKGRAALGILAAATAAISLAGCASDGSASSTVSDADIIFDRSASGDITTHGGARRVDGDQSEAIRAAVDAAGAKNVILLIGDGMGDSEITAARNVAVGAGGAFQGLDALPFTGQYTHYALDQETGKPDYVTDSAASGSAWATGTKTYNGAISVDIEGEAQQTLLEKAKEADLATGIVTTSEIQDATPAVQYSHVTGRKCYGPVATSEDCADNALENGGAGSITEQMLATRPDLVLGGGAETFAETAVAGEYEGKTLMEQAEERGYTVVNDVTSLKGIDVANQDEPLLGLFADGNMEVRWTGDFATQGGIAQAAQTCTDNPARDPEQAPDLATMTDKAIELLSENDKGFFLQVEGASIDKQDHAANPCGQIGETVDLDEAVQVALEFAKKDGETLVIVTADHAHTSQIVSLDTEAPALTSRIVTADGAEMGILYGTAEDQASQGHTGAQLRIAAYGPRAANAVGLTDQTDLFFTIEDALGLGE</sequence>
<feature type="active site" description="Phosphoserine intermediate" evidence="2">
    <location>
        <position position="137"/>
    </location>
</feature>
<evidence type="ECO:0000256" key="3">
    <source>
        <dbReference type="PIRSR" id="PIRSR601952-2"/>
    </source>
</evidence>
<dbReference type="PANTHER" id="PTHR11596:SF5">
    <property type="entry name" value="ALKALINE PHOSPHATASE"/>
    <property type="match status" value="1"/>
</dbReference>
<dbReference type="GO" id="GO:0004035">
    <property type="term" value="F:alkaline phosphatase activity"/>
    <property type="evidence" value="ECO:0007669"/>
    <property type="project" value="UniProtKB-EC"/>
</dbReference>
<dbReference type="RefSeq" id="WP_114118560.1">
    <property type="nucleotide sequence ID" value="NZ_BMHU01000005.1"/>
</dbReference>
<dbReference type="GO" id="GO:0046872">
    <property type="term" value="F:metal ion binding"/>
    <property type="evidence" value="ECO:0007669"/>
    <property type="project" value="UniProtKB-KW"/>
</dbReference>
<dbReference type="EC" id="3.1.3.1" evidence="7"/>
<dbReference type="InterPro" id="IPR017850">
    <property type="entry name" value="Alkaline_phosphatase_core_sf"/>
</dbReference>
<evidence type="ECO:0000256" key="4">
    <source>
        <dbReference type="PIRSR" id="PIRSR601952-3"/>
    </source>
</evidence>
<feature type="binding site" evidence="3">
    <location>
        <position position="362"/>
    </location>
    <ligand>
        <name>Zn(2+)</name>
        <dbReference type="ChEBI" id="CHEBI:29105"/>
        <label>2</label>
    </ligand>
</feature>
<dbReference type="Pfam" id="PF00245">
    <property type="entry name" value="Alk_phosphatase"/>
    <property type="match status" value="1"/>
</dbReference>
<proteinExistence type="inferred from homology"/>
<feature type="binding site" evidence="3">
    <location>
        <position position="448"/>
    </location>
    <ligand>
        <name>Zn(2+)</name>
        <dbReference type="ChEBI" id="CHEBI:29105"/>
        <label>2</label>
    </ligand>
</feature>
<evidence type="ECO:0000256" key="5">
    <source>
        <dbReference type="RuleBase" id="RU003946"/>
    </source>
</evidence>
<protein>
    <submittedName>
        <fullName evidence="7">Alkaline phosphatase</fullName>
        <ecNumber evidence="7">3.1.3.1</ecNumber>
    </submittedName>
</protein>
<dbReference type="Proteomes" id="UP000253508">
    <property type="component" value="Unassembled WGS sequence"/>
</dbReference>
<keyword evidence="1" id="KW-0597">Phosphoprotein</keyword>
<keyword evidence="7" id="KW-0378">Hydrolase</keyword>